<protein>
    <submittedName>
        <fullName evidence="1">Uncharacterized protein</fullName>
    </submittedName>
</protein>
<proteinExistence type="predicted"/>
<reference evidence="1" key="1">
    <citation type="journal article" date="2014" name="Front. Microbiol.">
        <title>High frequency of phylogenetically diverse reductive dehalogenase-homologous genes in deep subseafloor sedimentary metagenomes.</title>
        <authorList>
            <person name="Kawai M."/>
            <person name="Futagami T."/>
            <person name="Toyoda A."/>
            <person name="Takaki Y."/>
            <person name="Nishi S."/>
            <person name="Hori S."/>
            <person name="Arai W."/>
            <person name="Tsubouchi T."/>
            <person name="Morono Y."/>
            <person name="Uchiyama I."/>
            <person name="Ito T."/>
            <person name="Fujiyama A."/>
            <person name="Inagaki F."/>
            <person name="Takami H."/>
        </authorList>
    </citation>
    <scope>NUCLEOTIDE SEQUENCE</scope>
    <source>
        <strain evidence="1">Expedition CK06-06</strain>
    </source>
</reference>
<evidence type="ECO:0000313" key="1">
    <source>
        <dbReference type="EMBL" id="GAH45295.1"/>
    </source>
</evidence>
<dbReference type="AlphaFoldDB" id="X1GKB8"/>
<dbReference type="PROSITE" id="PS51257">
    <property type="entry name" value="PROKAR_LIPOPROTEIN"/>
    <property type="match status" value="1"/>
</dbReference>
<dbReference type="EMBL" id="BARU01008809">
    <property type="protein sequence ID" value="GAH45295.1"/>
    <property type="molecule type" value="Genomic_DNA"/>
</dbReference>
<gene>
    <name evidence="1" type="ORF">S03H2_17129</name>
</gene>
<organism evidence="1">
    <name type="scientific">marine sediment metagenome</name>
    <dbReference type="NCBI Taxonomy" id="412755"/>
    <lineage>
        <taxon>unclassified sequences</taxon>
        <taxon>metagenomes</taxon>
        <taxon>ecological metagenomes</taxon>
    </lineage>
</organism>
<name>X1GKB8_9ZZZZ</name>
<sequence length="186" mass="20640">MRVISFILVVILALISCSPALAEDNGTITITILTDKYIEITLEPTEWNIGDVEPNTEYMTNPTWCTTTNSGNCAVDIHIEGEDAVWVDNPATKWTLSDDGDNAKNTYVLWYHIAYDDADSYTLITTIDTQMKKANEDPIRLIGNGDNKQFGLKLLTPEADFTTDDVGYFYGGREMKITVTINAVAA</sequence>
<accession>X1GKB8</accession>
<comment type="caution">
    <text evidence="1">The sequence shown here is derived from an EMBL/GenBank/DDBJ whole genome shotgun (WGS) entry which is preliminary data.</text>
</comment>